<comment type="caution">
    <text evidence="2">The sequence shown here is derived from an EMBL/GenBank/DDBJ whole genome shotgun (WGS) entry which is preliminary data.</text>
</comment>
<dbReference type="Pfam" id="PF13730">
    <property type="entry name" value="HTH_36"/>
    <property type="match status" value="1"/>
</dbReference>
<evidence type="ECO:0000313" key="2">
    <source>
        <dbReference type="EMBL" id="SMG50448.1"/>
    </source>
</evidence>
<gene>
    <name evidence="2" type="ORF">SAMN02745947_03721</name>
</gene>
<evidence type="ECO:0000256" key="1">
    <source>
        <dbReference type="SAM" id="MobiDB-lite"/>
    </source>
</evidence>
<sequence>MINHTRTGVRTIQNRWPAATGIATGRMSDCEGVEHASAYSCAGEVVSIEAITWALERADIPSPTPPGMPSAPALTVVLLGLANHASRHGADAYPSVRKLAGYARISERQVQRCLKALVALGLISKGDQARIAATIPREDRRPVLYNLSMKRGGTSSPRSSERDDKTKRHGMTGTTERGDTPVTRTVLEPTNEPAALPRPTIRTRDATRAQQPSPIDRLATACRRAGLSARFDTLTPAKCALVEQSIDTHGVDALVRAALERHRPWDPARSAAAWIPLWHSLQPPRPKLPPRCGRCDEYGWLPDDELGRAVRCPCRQVTSHRIATPPRETMLLAA</sequence>
<name>A0ABY1ME61_RHORH</name>
<feature type="region of interest" description="Disordered" evidence="1">
    <location>
        <begin position="146"/>
        <end position="184"/>
    </location>
</feature>
<reference evidence="2 3" key="1">
    <citation type="submission" date="2017-04" db="EMBL/GenBank/DDBJ databases">
        <authorList>
            <person name="Varghese N."/>
            <person name="Submissions S."/>
        </authorList>
    </citation>
    <scope>NUCLEOTIDE SEQUENCE [LARGE SCALE GENOMIC DNA]</scope>
    <source>
        <strain evidence="2 3">J3</strain>
    </source>
</reference>
<dbReference type="Gene3D" id="1.10.10.10">
    <property type="entry name" value="Winged helix-like DNA-binding domain superfamily/Winged helix DNA-binding domain"/>
    <property type="match status" value="1"/>
</dbReference>
<dbReference type="Proteomes" id="UP000193566">
    <property type="component" value="Unassembled WGS sequence"/>
</dbReference>
<dbReference type="InterPro" id="IPR036388">
    <property type="entry name" value="WH-like_DNA-bd_sf"/>
</dbReference>
<proteinExistence type="predicted"/>
<keyword evidence="3" id="KW-1185">Reference proteome</keyword>
<protein>
    <recommendedName>
        <fullName evidence="4">Helix-turn-helix domain-containing protein</fullName>
    </recommendedName>
</protein>
<organism evidence="2 3">
    <name type="scientific">Rhodococcus rhodochrous J3</name>
    <dbReference type="NCBI Taxonomy" id="903528"/>
    <lineage>
        <taxon>Bacteria</taxon>
        <taxon>Bacillati</taxon>
        <taxon>Actinomycetota</taxon>
        <taxon>Actinomycetes</taxon>
        <taxon>Mycobacteriales</taxon>
        <taxon>Nocardiaceae</taxon>
        <taxon>Rhodococcus</taxon>
    </lineage>
</organism>
<evidence type="ECO:0008006" key="4">
    <source>
        <dbReference type="Google" id="ProtNLM"/>
    </source>
</evidence>
<dbReference type="EMBL" id="FXAV01000010">
    <property type="protein sequence ID" value="SMG50448.1"/>
    <property type="molecule type" value="Genomic_DNA"/>
</dbReference>
<accession>A0ABY1ME61</accession>
<evidence type="ECO:0000313" key="3">
    <source>
        <dbReference type="Proteomes" id="UP000193566"/>
    </source>
</evidence>